<protein>
    <recommendedName>
        <fullName evidence="16">Phytase A</fullName>
        <ecNumber evidence="4">3.1.3.8</ecNumber>
    </recommendedName>
    <alternativeName>
        <fullName evidence="17">Histidine acid phosphatase phyA</fullName>
    </alternativeName>
    <alternativeName>
        <fullName evidence="10">Myo-inositol hexakisphosphate phosphohydrolase A</fullName>
    </alternativeName>
    <alternativeName>
        <fullName evidence="9">Myo-inositol-hexaphosphate 3-phosphohydrolase A</fullName>
    </alternativeName>
</protein>
<comment type="catalytic activity">
    <reaction evidence="12">
        <text>1D-myo-inositol 1,2-bisphosphate + H2O = 1D-myo-inositol 2-phosphate + phosphate</text>
        <dbReference type="Rhea" id="RHEA:77135"/>
        <dbReference type="ChEBI" id="CHEBI:15377"/>
        <dbReference type="ChEBI" id="CHEBI:43474"/>
        <dbReference type="ChEBI" id="CHEBI:84142"/>
        <dbReference type="ChEBI" id="CHEBI:195539"/>
    </reaction>
    <physiologicalReaction direction="left-to-right" evidence="12">
        <dbReference type="Rhea" id="RHEA:77136"/>
    </physiologicalReaction>
</comment>
<evidence type="ECO:0000256" key="19">
    <source>
        <dbReference type="PIRSR" id="PIRSR000894-2"/>
    </source>
</evidence>
<dbReference type="PANTHER" id="PTHR20963">
    <property type="entry name" value="MULTIPLE INOSITOL POLYPHOSPHATE PHOSPHATASE-RELATED"/>
    <property type="match status" value="1"/>
</dbReference>
<dbReference type="RefSeq" id="XP_033601157.1">
    <property type="nucleotide sequence ID" value="XM_033743934.1"/>
</dbReference>
<dbReference type="Gene3D" id="3.40.50.1240">
    <property type="entry name" value="Phosphoglycerate mutase-like"/>
    <property type="match status" value="1"/>
</dbReference>
<evidence type="ECO:0000313" key="24">
    <source>
        <dbReference type="Proteomes" id="UP000799437"/>
    </source>
</evidence>
<proteinExistence type="inferred from homology"/>
<keyword evidence="20" id="KW-0175">Coiled coil</keyword>
<feature type="disulfide bond" evidence="19">
    <location>
        <begin position="66"/>
        <end position="75"/>
    </location>
</feature>
<feature type="coiled-coil region" evidence="20">
    <location>
        <begin position="125"/>
        <end position="152"/>
    </location>
</feature>
<comment type="similarity">
    <text evidence="2">Belongs to the histidine acid phosphatase family.</text>
</comment>
<evidence type="ECO:0000256" key="11">
    <source>
        <dbReference type="ARBA" id="ARBA00043670"/>
    </source>
</evidence>
<evidence type="ECO:0000256" key="17">
    <source>
        <dbReference type="ARBA" id="ARBA00044262"/>
    </source>
</evidence>
<evidence type="ECO:0000256" key="20">
    <source>
        <dbReference type="SAM" id="Coils"/>
    </source>
</evidence>
<evidence type="ECO:0000256" key="8">
    <source>
        <dbReference type="ARBA" id="ARBA00023180"/>
    </source>
</evidence>
<feature type="active site" description="Nucleophile" evidence="18">
    <location>
        <position position="115"/>
    </location>
</feature>
<dbReference type="GO" id="GO:0016158">
    <property type="term" value="F:inositol hexakisphosphate 3-phosphatase activity"/>
    <property type="evidence" value="ECO:0007669"/>
    <property type="project" value="UniProtKB-EC"/>
</dbReference>
<organism evidence="23 24">
    <name type="scientific">Pseudovirgaria hyperparasitica</name>
    <dbReference type="NCBI Taxonomy" id="470096"/>
    <lineage>
        <taxon>Eukaryota</taxon>
        <taxon>Fungi</taxon>
        <taxon>Dikarya</taxon>
        <taxon>Ascomycota</taxon>
        <taxon>Pezizomycotina</taxon>
        <taxon>Dothideomycetes</taxon>
        <taxon>Dothideomycetes incertae sedis</taxon>
        <taxon>Acrospermales</taxon>
        <taxon>Acrospermaceae</taxon>
        <taxon>Pseudovirgaria</taxon>
    </lineage>
</organism>
<comment type="catalytic activity">
    <reaction evidence="13">
        <text>1D-myo-inositol 1,2,6-trisphosphate + H2O = 1D-myo-inositol 1,2-bisphosphate + phosphate</text>
        <dbReference type="Rhea" id="RHEA:77131"/>
        <dbReference type="ChEBI" id="CHEBI:15377"/>
        <dbReference type="ChEBI" id="CHEBI:43474"/>
        <dbReference type="ChEBI" id="CHEBI:195537"/>
        <dbReference type="ChEBI" id="CHEBI:195539"/>
    </reaction>
    <physiologicalReaction direction="left-to-right" evidence="13">
        <dbReference type="Rhea" id="RHEA:77132"/>
    </physiologicalReaction>
</comment>
<dbReference type="Pfam" id="PF00328">
    <property type="entry name" value="His_Phos_2"/>
    <property type="match status" value="1"/>
</dbReference>
<evidence type="ECO:0000256" key="16">
    <source>
        <dbReference type="ARBA" id="ARBA00044106"/>
    </source>
</evidence>
<feature type="disulfide bond" evidence="19">
    <location>
        <begin position="241"/>
        <end position="492"/>
    </location>
</feature>
<keyword evidence="24" id="KW-1185">Reference proteome</keyword>
<accession>A0A6A6W9Z4</accession>
<evidence type="ECO:0000256" key="14">
    <source>
        <dbReference type="ARBA" id="ARBA00043748"/>
    </source>
</evidence>
<evidence type="ECO:0000256" key="3">
    <source>
        <dbReference type="ARBA" id="ARBA00011245"/>
    </source>
</evidence>
<dbReference type="AlphaFoldDB" id="A0A6A6W9Z4"/>
<dbReference type="EC" id="3.1.3.8" evidence="4"/>
<feature type="region of interest" description="Disordered" evidence="21">
    <location>
        <begin position="1"/>
        <end position="28"/>
    </location>
</feature>
<comment type="subunit">
    <text evidence="3">Monomer.</text>
</comment>
<evidence type="ECO:0000256" key="21">
    <source>
        <dbReference type="SAM" id="MobiDB-lite"/>
    </source>
</evidence>
<evidence type="ECO:0000256" key="13">
    <source>
        <dbReference type="ARBA" id="ARBA00043721"/>
    </source>
</evidence>
<dbReference type="InterPro" id="IPR000560">
    <property type="entry name" value="His_Pase_clade-2"/>
</dbReference>
<dbReference type="EMBL" id="ML996571">
    <property type="protein sequence ID" value="KAF2758706.1"/>
    <property type="molecule type" value="Genomic_DNA"/>
</dbReference>
<dbReference type="SUPFAM" id="SSF53254">
    <property type="entry name" value="Phosphoglycerate mutase-like"/>
    <property type="match status" value="1"/>
</dbReference>
<evidence type="ECO:0000256" key="1">
    <source>
        <dbReference type="ARBA" id="ARBA00004613"/>
    </source>
</evidence>
<evidence type="ECO:0000256" key="18">
    <source>
        <dbReference type="PIRSR" id="PIRSR000894-1"/>
    </source>
</evidence>
<keyword evidence="22" id="KW-1133">Transmembrane helix</keyword>
<evidence type="ECO:0000256" key="15">
    <source>
        <dbReference type="ARBA" id="ARBA00043788"/>
    </source>
</evidence>
<evidence type="ECO:0000256" key="22">
    <source>
        <dbReference type="SAM" id="Phobius"/>
    </source>
</evidence>
<gene>
    <name evidence="23" type="ORF">EJ05DRAFT_476019</name>
</gene>
<keyword evidence="22" id="KW-0812">Transmembrane</keyword>
<keyword evidence="8" id="KW-0325">Glycoprotein</keyword>
<feature type="disulfide bond" evidence="19">
    <location>
        <begin position="463"/>
        <end position="471"/>
    </location>
</feature>
<dbReference type="InterPro" id="IPR029033">
    <property type="entry name" value="His_PPase_superfam"/>
</dbReference>
<keyword evidence="7 19" id="KW-1015">Disulfide bond</keyword>
<comment type="catalytic activity">
    <reaction evidence="15">
        <text>1D-myo-inositol hexakisphosphate + H2O = 1D-myo-inositol 1,2,4,5,6-pentakisphosphate + phosphate</text>
        <dbReference type="Rhea" id="RHEA:16989"/>
        <dbReference type="ChEBI" id="CHEBI:15377"/>
        <dbReference type="ChEBI" id="CHEBI:43474"/>
        <dbReference type="ChEBI" id="CHEBI:57798"/>
        <dbReference type="ChEBI" id="CHEBI:58130"/>
        <dbReference type="EC" id="3.1.3.8"/>
    </reaction>
    <physiologicalReaction direction="left-to-right" evidence="15">
        <dbReference type="Rhea" id="RHEA:16990"/>
    </physiologicalReaction>
</comment>
<dbReference type="InterPro" id="IPR033379">
    <property type="entry name" value="Acid_Pase_AS"/>
</dbReference>
<dbReference type="GeneID" id="54484988"/>
<evidence type="ECO:0000256" key="9">
    <source>
        <dbReference type="ARBA" id="ARBA00041857"/>
    </source>
</evidence>
<feature type="disulfide bond" evidence="19">
    <location>
        <begin position="293"/>
        <end position="309"/>
    </location>
</feature>
<dbReference type="PANTHER" id="PTHR20963:SF24">
    <property type="entry name" value="3-PHYTASE B"/>
    <property type="match status" value="1"/>
</dbReference>
<sequence length="497" mass="54902">MDFPKSRSGASRKDYKYQPLNGDAVHQTRRTSRARPIAIMVLLSLSVLALFYTTSVTSTQAPKQSCDTIEHGYVCDPKIAKFWGQYSLYYSVPSEIPDQVPPGCSITFANMLSRHGARDPSASKTAKYNATIAKLKKNVKEYKGKYAFLKDVQYTLGADELTTIGRQQLVNSGIKFHRRYVNLAKNSLPFVRTAGQNRVVESAQKWIEGYASEQPHQASPALSVIIPEERGVNNTLSHGGCYEFEDGAASEIGDDNKAVWASVFLPPIQARLNKDLAGANFTLDETLYMMDLCPFETVADPQGSPSAFCNLFTENEFHQYDYYETLDKWYGYGNGNPLGPTQGVGYANELIARLTRRPVVDHTTTNSTLDNNDATFPLNRTLYADFSHDNDLAGVYAALGLYNSTTQLSNSTLQGTDKTNGYSASWAVPFGARAYFEKMQCAGQKSELVRIVVNDRVIPLKTCNADIFGRCTLDNFVNSLSFATSGGRWNECGSAPA</sequence>
<evidence type="ECO:0000313" key="23">
    <source>
        <dbReference type="EMBL" id="KAF2758706.1"/>
    </source>
</evidence>
<keyword evidence="6" id="KW-0378">Hydrolase</keyword>
<comment type="catalytic activity">
    <reaction evidence="11">
        <text>1D-myo-inositol 1,2,5,6-tetrakisphosphate + H2O = 1D-myo-inositol 1,2,6-trisphosphate + phosphate</text>
        <dbReference type="Rhea" id="RHEA:77119"/>
        <dbReference type="ChEBI" id="CHEBI:15377"/>
        <dbReference type="ChEBI" id="CHEBI:43474"/>
        <dbReference type="ChEBI" id="CHEBI:195535"/>
        <dbReference type="ChEBI" id="CHEBI:195537"/>
    </reaction>
    <physiologicalReaction direction="left-to-right" evidence="11">
        <dbReference type="Rhea" id="RHEA:77120"/>
    </physiologicalReaction>
</comment>
<dbReference type="OrthoDB" id="6509975at2759"/>
<dbReference type="InterPro" id="IPR016274">
    <property type="entry name" value="Histidine_acid_Pase_euk"/>
</dbReference>
<feature type="active site" description="Proton donor" evidence="18">
    <location>
        <position position="389"/>
    </location>
</feature>
<dbReference type="GO" id="GO:0005576">
    <property type="term" value="C:extracellular region"/>
    <property type="evidence" value="ECO:0007669"/>
    <property type="project" value="UniProtKB-SubCell"/>
</dbReference>
<feature type="disulfide bond" evidence="19">
    <location>
        <begin position="104"/>
        <end position="441"/>
    </location>
</feature>
<dbReference type="Proteomes" id="UP000799437">
    <property type="component" value="Unassembled WGS sequence"/>
</dbReference>
<keyword evidence="22" id="KW-0472">Membrane</keyword>
<evidence type="ECO:0000256" key="6">
    <source>
        <dbReference type="ARBA" id="ARBA00022801"/>
    </source>
</evidence>
<keyword evidence="5" id="KW-0964">Secreted</keyword>
<dbReference type="PROSITE" id="PS00616">
    <property type="entry name" value="HIS_ACID_PHOSPHAT_1"/>
    <property type="match status" value="1"/>
</dbReference>
<feature type="transmembrane region" description="Helical" evidence="22">
    <location>
        <begin position="37"/>
        <end position="55"/>
    </location>
</feature>
<comment type="subcellular location">
    <subcellularLocation>
        <location evidence="1">Secreted</location>
    </subcellularLocation>
</comment>
<evidence type="ECO:0000256" key="4">
    <source>
        <dbReference type="ARBA" id="ARBA00012632"/>
    </source>
</evidence>
<dbReference type="CDD" id="cd07061">
    <property type="entry name" value="HP_HAP_like"/>
    <property type="match status" value="1"/>
</dbReference>
<reference evidence="23" key="1">
    <citation type="journal article" date="2020" name="Stud. Mycol.">
        <title>101 Dothideomycetes genomes: a test case for predicting lifestyles and emergence of pathogens.</title>
        <authorList>
            <person name="Haridas S."/>
            <person name="Albert R."/>
            <person name="Binder M."/>
            <person name="Bloem J."/>
            <person name="Labutti K."/>
            <person name="Salamov A."/>
            <person name="Andreopoulos B."/>
            <person name="Baker S."/>
            <person name="Barry K."/>
            <person name="Bills G."/>
            <person name="Bluhm B."/>
            <person name="Cannon C."/>
            <person name="Castanera R."/>
            <person name="Culley D."/>
            <person name="Daum C."/>
            <person name="Ezra D."/>
            <person name="Gonzalez J."/>
            <person name="Henrissat B."/>
            <person name="Kuo A."/>
            <person name="Liang C."/>
            <person name="Lipzen A."/>
            <person name="Lutzoni F."/>
            <person name="Magnuson J."/>
            <person name="Mondo S."/>
            <person name="Nolan M."/>
            <person name="Ohm R."/>
            <person name="Pangilinan J."/>
            <person name="Park H.-J."/>
            <person name="Ramirez L."/>
            <person name="Alfaro M."/>
            <person name="Sun H."/>
            <person name="Tritt A."/>
            <person name="Yoshinaga Y."/>
            <person name="Zwiers L.-H."/>
            <person name="Turgeon B."/>
            <person name="Goodwin S."/>
            <person name="Spatafora J."/>
            <person name="Crous P."/>
            <person name="Grigoriev I."/>
        </authorList>
    </citation>
    <scope>NUCLEOTIDE SEQUENCE</scope>
    <source>
        <strain evidence="23">CBS 121739</strain>
    </source>
</reference>
<evidence type="ECO:0000256" key="10">
    <source>
        <dbReference type="ARBA" id="ARBA00042300"/>
    </source>
</evidence>
<evidence type="ECO:0000256" key="12">
    <source>
        <dbReference type="ARBA" id="ARBA00043675"/>
    </source>
</evidence>
<evidence type="ECO:0000256" key="7">
    <source>
        <dbReference type="ARBA" id="ARBA00023157"/>
    </source>
</evidence>
<name>A0A6A6W9Z4_9PEZI</name>
<comment type="catalytic activity">
    <reaction evidence="14">
        <text>1D-myo-inositol 1,2,4,5,6-pentakisphosphate + H2O = 1D-myo-inositol 1,2,5,6-tetrakisphosphate + phosphate</text>
        <dbReference type="Rhea" id="RHEA:77115"/>
        <dbReference type="ChEBI" id="CHEBI:15377"/>
        <dbReference type="ChEBI" id="CHEBI:43474"/>
        <dbReference type="ChEBI" id="CHEBI:57798"/>
        <dbReference type="ChEBI" id="CHEBI:195535"/>
    </reaction>
    <physiologicalReaction direction="left-to-right" evidence="14">
        <dbReference type="Rhea" id="RHEA:77116"/>
    </physiologicalReaction>
</comment>
<dbReference type="PROSITE" id="PS00778">
    <property type="entry name" value="HIS_ACID_PHOSPHAT_2"/>
    <property type="match status" value="1"/>
</dbReference>
<evidence type="ECO:0000256" key="5">
    <source>
        <dbReference type="ARBA" id="ARBA00022525"/>
    </source>
</evidence>
<dbReference type="PIRSF" id="PIRSF000894">
    <property type="entry name" value="Acid_phosphatase"/>
    <property type="match status" value="1"/>
</dbReference>
<dbReference type="GO" id="GO:0003993">
    <property type="term" value="F:acid phosphatase activity"/>
    <property type="evidence" value="ECO:0007669"/>
    <property type="project" value="TreeGrafter"/>
</dbReference>
<evidence type="ECO:0000256" key="2">
    <source>
        <dbReference type="ARBA" id="ARBA00005375"/>
    </source>
</evidence>